<name>A0A9W7GDR1_9STRA</name>
<protein>
    <recommendedName>
        <fullName evidence="7">Nucleotide-diphospho-sugar transferase domain-containing protein</fullName>
    </recommendedName>
</protein>
<comment type="similarity">
    <text evidence="1">Belongs to the glycosyltransferase 34 family.</text>
</comment>
<organism evidence="8 9">
    <name type="scientific">Triparma columacea</name>
    <dbReference type="NCBI Taxonomy" id="722753"/>
    <lineage>
        <taxon>Eukaryota</taxon>
        <taxon>Sar</taxon>
        <taxon>Stramenopiles</taxon>
        <taxon>Ochrophyta</taxon>
        <taxon>Bolidophyceae</taxon>
        <taxon>Parmales</taxon>
        <taxon>Triparmaceae</taxon>
        <taxon>Triparma</taxon>
    </lineage>
</organism>
<dbReference type="GO" id="GO:0000139">
    <property type="term" value="C:Golgi membrane"/>
    <property type="evidence" value="ECO:0007669"/>
    <property type="project" value="TreeGrafter"/>
</dbReference>
<dbReference type="InterPro" id="IPR008630">
    <property type="entry name" value="Glyco_trans_34"/>
</dbReference>
<dbReference type="OrthoDB" id="10420315at2759"/>
<comment type="caution">
    <text evidence="8">The sequence shown here is derived from an EMBL/GenBank/DDBJ whole genome shotgun (WGS) entry which is preliminary data.</text>
</comment>
<dbReference type="GO" id="GO:0016757">
    <property type="term" value="F:glycosyltransferase activity"/>
    <property type="evidence" value="ECO:0007669"/>
    <property type="project" value="UniProtKB-KW"/>
</dbReference>
<evidence type="ECO:0000256" key="6">
    <source>
        <dbReference type="SAM" id="Phobius"/>
    </source>
</evidence>
<accession>A0A9W7GDR1</accession>
<gene>
    <name evidence="8" type="ORF">TrCOL_g2641</name>
</gene>
<proteinExistence type="inferred from homology"/>
<dbReference type="GO" id="GO:0006487">
    <property type="term" value="P:protein N-linked glycosylation"/>
    <property type="evidence" value="ECO:0007669"/>
    <property type="project" value="TreeGrafter"/>
</dbReference>
<keyword evidence="6" id="KW-0472">Membrane</keyword>
<keyword evidence="6" id="KW-0812">Transmembrane</keyword>
<dbReference type="EMBL" id="BRYA01000174">
    <property type="protein sequence ID" value="GMI42509.1"/>
    <property type="molecule type" value="Genomic_DNA"/>
</dbReference>
<dbReference type="PANTHER" id="PTHR31306">
    <property type="entry name" value="ALPHA-1,6-MANNOSYLTRANSFERASE MNN11-RELATED"/>
    <property type="match status" value="1"/>
</dbReference>
<keyword evidence="9" id="KW-1185">Reference proteome</keyword>
<dbReference type="InterPro" id="IPR005069">
    <property type="entry name" value="Nucl-diP-sugar_transferase"/>
</dbReference>
<keyword evidence="3" id="KW-0328">Glycosyltransferase</keyword>
<feature type="region of interest" description="Disordered" evidence="5">
    <location>
        <begin position="59"/>
        <end position="121"/>
    </location>
</feature>
<evidence type="ECO:0000313" key="8">
    <source>
        <dbReference type="EMBL" id="GMI42509.1"/>
    </source>
</evidence>
<evidence type="ECO:0000259" key="7">
    <source>
        <dbReference type="Pfam" id="PF03407"/>
    </source>
</evidence>
<dbReference type="Gene3D" id="3.90.550.10">
    <property type="entry name" value="Spore Coat Polysaccharide Biosynthesis Protein SpsA, Chain A"/>
    <property type="match status" value="1"/>
</dbReference>
<evidence type="ECO:0000256" key="3">
    <source>
        <dbReference type="ARBA" id="ARBA00022676"/>
    </source>
</evidence>
<dbReference type="SUPFAM" id="SSF53448">
    <property type="entry name" value="Nucleotide-diphospho-sugar transferases"/>
    <property type="match status" value="1"/>
</dbReference>
<dbReference type="InterPro" id="IPR029044">
    <property type="entry name" value="Nucleotide-diphossugar_trans"/>
</dbReference>
<dbReference type="Proteomes" id="UP001165065">
    <property type="component" value="Unassembled WGS sequence"/>
</dbReference>
<evidence type="ECO:0000256" key="2">
    <source>
        <dbReference type="ARBA" id="ARBA00007033"/>
    </source>
</evidence>
<dbReference type="AlphaFoldDB" id="A0A9W7GDR1"/>
<dbReference type="Pfam" id="PF03407">
    <property type="entry name" value="Nucleotid_trans"/>
    <property type="match status" value="1"/>
</dbReference>
<evidence type="ECO:0000256" key="5">
    <source>
        <dbReference type="SAM" id="MobiDB-lite"/>
    </source>
</evidence>
<comment type="similarity">
    <text evidence="2">Belongs to the glycosyltransferase 77 family.</text>
</comment>
<sequence>MSDSPPPSSSPPPSRSRALFVTVFLIFLIALISFSRESAFLNFEFAYFDGGADVLPGEEVPHTGVLPPPSSAPSPGKAGGGVEGGKAPSPAPTMKPNEEVKETPNHTPNPTPAPAGEGGGKEKVSVKVAMLTVSANIDQDGKLQYGETKSMVTGPISVDNKARYCIENGWDLVIGGPLGEGEGGKRGGEMHGRSSRWLKIYHLLEIWDDYDIIVWMDLDTLMTTPKVNIVDYFDEDKELHFTDDLGNFDRINSGVFGLKTTPFAKDFFERVWDHNDDDGKGNKQGKSDQKSINAILKSLSDEDKNSKVDIIDRTVFNAFPKVKEAPPTGDGYIRVQGFNWPGGAEDGDETEDTVVIHFAGLFAGCCVGGGDIPSGMLVQYFKRLMDYHAVFLSLIDPSSASFHVYDDGIPSLSAPSALRSGEDIIGRMDVMKGEIGPMVAGGLQTLMVKGDTDKLRDSILLQMNKFIPSPGDKE</sequence>
<keyword evidence="6" id="KW-1133">Transmembrane helix</keyword>
<feature type="domain" description="Nucleotide-diphospho-sugar transferase" evidence="7">
    <location>
        <begin position="196"/>
        <end position="321"/>
    </location>
</feature>
<evidence type="ECO:0000313" key="9">
    <source>
        <dbReference type="Proteomes" id="UP001165065"/>
    </source>
</evidence>
<keyword evidence="4" id="KW-0808">Transferase</keyword>
<dbReference type="PANTHER" id="PTHR31306:SF4">
    <property type="entry name" value="ALPHA-1,2-GALACTOSYLTRANSFERASE"/>
    <property type="match status" value="1"/>
</dbReference>
<evidence type="ECO:0000256" key="4">
    <source>
        <dbReference type="ARBA" id="ARBA00022679"/>
    </source>
</evidence>
<evidence type="ECO:0000256" key="1">
    <source>
        <dbReference type="ARBA" id="ARBA00005664"/>
    </source>
</evidence>
<reference evidence="9" key="1">
    <citation type="journal article" date="2023" name="Commun. Biol.">
        <title>Genome analysis of Parmales, the sister group of diatoms, reveals the evolutionary specialization of diatoms from phago-mixotrophs to photoautotrophs.</title>
        <authorList>
            <person name="Ban H."/>
            <person name="Sato S."/>
            <person name="Yoshikawa S."/>
            <person name="Yamada K."/>
            <person name="Nakamura Y."/>
            <person name="Ichinomiya M."/>
            <person name="Sato N."/>
            <person name="Blanc-Mathieu R."/>
            <person name="Endo H."/>
            <person name="Kuwata A."/>
            <person name="Ogata H."/>
        </authorList>
    </citation>
    <scope>NUCLEOTIDE SEQUENCE [LARGE SCALE GENOMIC DNA]</scope>
</reference>
<feature type="transmembrane region" description="Helical" evidence="6">
    <location>
        <begin position="16"/>
        <end position="34"/>
    </location>
</feature>